<organism evidence="7 8">
    <name type="scientific">Candidatus Adlerbacteria bacterium GW2011_GWC1_50_9</name>
    <dbReference type="NCBI Taxonomy" id="1618608"/>
    <lineage>
        <taxon>Bacteria</taxon>
        <taxon>Candidatus Adleribacteriota</taxon>
    </lineage>
</organism>
<dbReference type="InterPro" id="IPR014039">
    <property type="entry name" value="Transl_elong_EFTs/EF1B_dimer"/>
</dbReference>
<dbReference type="CDD" id="cd14275">
    <property type="entry name" value="UBA_EF-Ts"/>
    <property type="match status" value="1"/>
</dbReference>
<dbReference type="FunFam" id="1.10.8.10:FF:000001">
    <property type="entry name" value="Elongation factor Ts"/>
    <property type="match status" value="1"/>
</dbReference>
<dbReference type="InterPro" id="IPR036402">
    <property type="entry name" value="EF-Ts_dimer_sf"/>
</dbReference>
<dbReference type="InterPro" id="IPR018101">
    <property type="entry name" value="Transl_elong_Ts_CS"/>
</dbReference>
<name>A0A0G1WQ80_9BACT</name>
<evidence type="ECO:0000256" key="2">
    <source>
        <dbReference type="ARBA" id="ARBA00016956"/>
    </source>
</evidence>
<accession>A0A0G1WQ80</accession>
<dbReference type="PANTHER" id="PTHR11741">
    <property type="entry name" value="ELONGATION FACTOR TS"/>
    <property type="match status" value="1"/>
</dbReference>
<dbReference type="Gene3D" id="1.10.286.20">
    <property type="match status" value="1"/>
</dbReference>
<gene>
    <name evidence="5" type="primary">tsf</name>
    <name evidence="7" type="ORF">UY61_C0017G0005</name>
</gene>
<dbReference type="GO" id="GO:0005737">
    <property type="term" value="C:cytoplasm"/>
    <property type="evidence" value="ECO:0007669"/>
    <property type="project" value="UniProtKB-SubCell"/>
</dbReference>
<feature type="region of interest" description="Involved in Mg(2+) ion dislocation from EF-Tu" evidence="5">
    <location>
        <begin position="80"/>
        <end position="83"/>
    </location>
</feature>
<reference evidence="7 8" key="1">
    <citation type="journal article" date="2015" name="Nature">
        <title>rRNA introns, odd ribosomes, and small enigmatic genomes across a large radiation of phyla.</title>
        <authorList>
            <person name="Brown C.T."/>
            <person name="Hug L.A."/>
            <person name="Thomas B.C."/>
            <person name="Sharon I."/>
            <person name="Castelle C.J."/>
            <person name="Singh A."/>
            <person name="Wilkins M.J."/>
            <person name="Williams K.H."/>
            <person name="Banfield J.F."/>
        </authorList>
    </citation>
    <scope>NUCLEOTIDE SEQUENCE [LARGE SCALE GENOMIC DNA]</scope>
</reference>
<dbReference type="InterPro" id="IPR001816">
    <property type="entry name" value="Transl_elong_EFTs/EF1B"/>
</dbReference>
<dbReference type="InterPro" id="IPR009060">
    <property type="entry name" value="UBA-like_sf"/>
</dbReference>
<dbReference type="PATRIC" id="fig|1618608.3.peg.272"/>
<evidence type="ECO:0000313" key="7">
    <source>
        <dbReference type="EMBL" id="KKW21018.1"/>
    </source>
</evidence>
<dbReference type="Gene3D" id="3.30.479.20">
    <property type="entry name" value="Elongation factor Ts, dimerisation domain"/>
    <property type="match status" value="1"/>
</dbReference>
<comment type="subcellular location">
    <subcellularLocation>
        <location evidence="5">Cytoplasm</location>
    </subcellularLocation>
</comment>
<comment type="caution">
    <text evidence="7">The sequence shown here is derived from an EMBL/GenBank/DDBJ whole genome shotgun (WGS) entry which is preliminary data.</text>
</comment>
<protein>
    <recommendedName>
        <fullName evidence="2 5">Elongation factor Ts</fullName>
        <shortName evidence="5">EF-Ts</shortName>
    </recommendedName>
</protein>
<comment type="function">
    <text evidence="5">Associates with the EF-Tu.GDP complex and induces the exchange of GDP to GTP. It remains bound to the aminoacyl-tRNA.EF-Tu.GTP complex up to the GTP hydrolysis stage on the ribosome.</text>
</comment>
<dbReference type="SUPFAM" id="SSF54713">
    <property type="entry name" value="Elongation factor Ts (EF-Ts), dimerisation domain"/>
    <property type="match status" value="1"/>
</dbReference>
<evidence type="ECO:0000256" key="5">
    <source>
        <dbReference type="HAMAP-Rule" id="MF_00050"/>
    </source>
</evidence>
<dbReference type="GO" id="GO:0003746">
    <property type="term" value="F:translation elongation factor activity"/>
    <property type="evidence" value="ECO:0007669"/>
    <property type="project" value="UniProtKB-UniRule"/>
</dbReference>
<dbReference type="Pfam" id="PF00889">
    <property type="entry name" value="EF_TS"/>
    <property type="match status" value="1"/>
</dbReference>
<dbReference type="SUPFAM" id="SSF46934">
    <property type="entry name" value="UBA-like"/>
    <property type="match status" value="1"/>
</dbReference>
<evidence type="ECO:0000259" key="6">
    <source>
        <dbReference type="Pfam" id="PF00889"/>
    </source>
</evidence>
<dbReference type="EMBL" id="LCQQ01000017">
    <property type="protein sequence ID" value="KKW21018.1"/>
    <property type="molecule type" value="Genomic_DNA"/>
</dbReference>
<evidence type="ECO:0000256" key="3">
    <source>
        <dbReference type="ARBA" id="ARBA00022768"/>
    </source>
</evidence>
<keyword evidence="4 5" id="KW-0648">Protein biosynthesis</keyword>
<evidence type="ECO:0000256" key="1">
    <source>
        <dbReference type="ARBA" id="ARBA00005532"/>
    </source>
</evidence>
<sequence>MVSAKDIKELREKTGAGIADVKKALEESSGDAAKAELWLERKLGSTAIKKASRETKAGIVETYLHSNGRIGSMVELFCETDFVARNPDFKALAHDLAMHVAAMSPLYVSLDSVPVHAWDAEKIRFEEEVAKMDKPENIKNNIVSGKLKTYFGGLSLLSQPFVKDEERAVGDIVNEAIGRFGENIKVGMFARFEI</sequence>
<evidence type="ECO:0000256" key="4">
    <source>
        <dbReference type="ARBA" id="ARBA00022917"/>
    </source>
</evidence>
<comment type="similarity">
    <text evidence="1 5">Belongs to the EF-Ts family.</text>
</comment>
<dbReference type="Proteomes" id="UP000034201">
    <property type="component" value="Unassembled WGS sequence"/>
</dbReference>
<dbReference type="PANTHER" id="PTHR11741:SF0">
    <property type="entry name" value="ELONGATION FACTOR TS, MITOCHONDRIAL"/>
    <property type="match status" value="1"/>
</dbReference>
<dbReference type="HAMAP" id="MF_00050">
    <property type="entry name" value="EF_Ts"/>
    <property type="match status" value="1"/>
</dbReference>
<proteinExistence type="inferred from homology"/>
<keyword evidence="3 5" id="KW-0251">Elongation factor</keyword>
<keyword evidence="5" id="KW-0963">Cytoplasm</keyword>
<dbReference type="Gene3D" id="1.10.8.10">
    <property type="entry name" value="DNA helicase RuvA subunit, C-terminal domain"/>
    <property type="match status" value="1"/>
</dbReference>
<evidence type="ECO:0000313" key="8">
    <source>
        <dbReference type="Proteomes" id="UP000034201"/>
    </source>
</evidence>
<dbReference type="PROSITE" id="PS01126">
    <property type="entry name" value="EF_TS_1"/>
    <property type="match status" value="1"/>
</dbReference>
<dbReference type="AlphaFoldDB" id="A0A0G1WQ80"/>
<feature type="domain" description="Translation elongation factor EFTs/EF1B dimerisation" evidence="6">
    <location>
        <begin position="53"/>
        <end position="194"/>
    </location>
</feature>